<protein>
    <submittedName>
        <fullName evidence="1">Uncharacterized protein</fullName>
    </submittedName>
</protein>
<dbReference type="Proteomes" id="UP000591131">
    <property type="component" value="Unassembled WGS sequence"/>
</dbReference>
<reference evidence="1 2" key="1">
    <citation type="submission" date="2020-04" db="EMBL/GenBank/DDBJ databases">
        <title>Perkinsus chesapeaki whole genome sequence.</title>
        <authorList>
            <person name="Bogema D.R."/>
        </authorList>
    </citation>
    <scope>NUCLEOTIDE SEQUENCE [LARGE SCALE GENOMIC DNA]</scope>
    <source>
        <strain evidence="1">ATCC PRA-425</strain>
    </source>
</reference>
<dbReference type="AlphaFoldDB" id="A0A7J6MKJ6"/>
<evidence type="ECO:0000313" key="1">
    <source>
        <dbReference type="EMBL" id="KAF4671720.1"/>
    </source>
</evidence>
<accession>A0A7J6MKJ6</accession>
<name>A0A7J6MKJ6_PERCH</name>
<evidence type="ECO:0000313" key="2">
    <source>
        <dbReference type="Proteomes" id="UP000591131"/>
    </source>
</evidence>
<dbReference type="EMBL" id="JAAPAO010000130">
    <property type="protein sequence ID" value="KAF4671720.1"/>
    <property type="molecule type" value="Genomic_DNA"/>
</dbReference>
<keyword evidence="2" id="KW-1185">Reference proteome</keyword>
<proteinExistence type="predicted"/>
<sequence length="104" mass="11301">MWTIPAFARFRRDLGGESLSWLVLEVAVTAVRDVILVALEVLGDSMQAALFLLVKAYMSDVHRDYWKGLGEAIRRSEMVGAAAAAGIPCRGHVRVAADAARGFL</sequence>
<organism evidence="1 2">
    <name type="scientific">Perkinsus chesapeaki</name>
    <name type="common">Clam parasite</name>
    <name type="synonym">Perkinsus andrewsi</name>
    <dbReference type="NCBI Taxonomy" id="330153"/>
    <lineage>
        <taxon>Eukaryota</taxon>
        <taxon>Sar</taxon>
        <taxon>Alveolata</taxon>
        <taxon>Perkinsozoa</taxon>
        <taxon>Perkinsea</taxon>
        <taxon>Perkinsida</taxon>
        <taxon>Perkinsidae</taxon>
        <taxon>Perkinsus</taxon>
    </lineage>
</organism>
<comment type="caution">
    <text evidence="1">The sequence shown here is derived from an EMBL/GenBank/DDBJ whole genome shotgun (WGS) entry which is preliminary data.</text>
</comment>
<gene>
    <name evidence="1" type="ORF">FOL47_001327</name>
</gene>